<organism evidence="1 2">
    <name type="scientific">Eremothecium sinecaudum</name>
    <dbReference type="NCBI Taxonomy" id="45286"/>
    <lineage>
        <taxon>Eukaryota</taxon>
        <taxon>Fungi</taxon>
        <taxon>Dikarya</taxon>
        <taxon>Ascomycota</taxon>
        <taxon>Saccharomycotina</taxon>
        <taxon>Saccharomycetes</taxon>
        <taxon>Saccharomycetales</taxon>
        <taxon>Saccharomycetaceae</taxon>
        <taxon>Eremothecium</taxon>
    </lineage>
</organism>
<dbReference type="Gene3D" id="3.40.50.300">
    <property type="entry name" value="P-loop containing nucleotide triphosphate hydrolases"/>
    <property type="match status" value="1"/>
</dbReference>
<dbReference type="PANTHER" id="PTHR10285">
    <property type="entry name" value="URIDINE KINASE"/>
    <property type="match status" value="1"/>
</dbReference>
<sequence>MTVDCEKLADEILKLLNDNVTERYRIAVMIVGFPGSGKSTIAAKIQSIINSRFQKYLKSRRNSLRISSNIKDLVIEADIPIASEDLLEEVRTGFFSHVEDVEFTPTKFTDDDGSTVIFGRGGLPNSIRVSTEALDTSSPIEVAQIVPMDGFHLSRAHLDHFKDPETAHRRRGAPETFDSNNYSQLCHLLAGSCKLKPRSISDTGDLMEVLCNTFEELPSIYYPGFDHTTKDPVRDQHCINGFTRILIFEGLYLMLNKENWAHVHKALSRSGPVLVYKIEVEEDILETRVSSRHLEAGIVDSIRDGVQKFRDNDLPNGRLSIAHAHEVENVTVIRND</sequence>
<dbReference type="RefSeq" id="XP_017989289.1">
    <property type="nucleotide sequence ID" value="XM_018133548.1"/>
</dbReference>
<gene>
    <name evidence="1" type="ORF">AW171_hschr74319</name>
</gene>
<dbReference type="Proteomes" id="UP000243052">
    <property type="component" value="Chromosome vii"/>
</dbReference>
<dbReference type="STRING" id="45286.A0A109V0F9"/>
<dbReference type="OrthoDB" id="6362633at2759"/>
<evidence type="ECO:0000313" key="2">
    <source>
        <dbReference type="Proteomes" id="UP000243052"/>
    </source>
</evidence>
<dbReference type="EMBL" id="CP014247">
    <property type="protein sequence ID" value="AMD22293.1"/>
    <property type="molecule type" value="Genomic_DNA"/>
</dbReference>
<dbReference type="AlphaFoldDB" id="A0A109V0F9"/>
<dbReference type="GeneID" id="28725638"/>
<dbReference type="SUPFAM" id="SSF52540">
    <property type="entry name" value="P-loop containing nucleoside triphosphate hydrolases"/>
    <property type="match status" value="1"/>
</dbReference>
<evidence type="ECO:0000313" key="1">
    <source>
        <dbReference type="EMBL" id="AMD22293.1"/>
    </source>
</evidence>
<keyword evidence="2" id="KW-1185">Reference proteome</keyword>
<accession>A0A109V0F9</accession>
<proteinExistence type="predicted"/>
<reference evidence="1 2" key="1">
    <citation type="submission" date="2016-01" db="EMBL/GenBank/DDBJ databases">
        <title>Genome sequence of the yeast Holleya sinecauda.</title>
        <authorList>
            <person name="Dietrich F.S."/>
        </authorList>
    </citation>
    <scope>NUCLEOTIDE SEQUENCE [LARGE SCALE GENOMIC DNA]</scope>
    <source>
        <strain evidence="1 2">ATCC 58844</strain>
    </source>
</reference>
<name>A0A109V0F9_9SACH</name>
<protein>
    <submittedName>
        <fullName evidence="1">HGL047Cp</fullName>
    </submittedName>
</protein>
<dbReference type="InterPro" id="IPR027417">
    <property type="entry name" value="P-loop_NTPase"/>
</dbReference>